<evidence type="ECO:0000313" key="3">
    <source>
        <dbReference type="Proteomes" id="UP001597197"/>
    </source>
</evidence>
<keyword evidence="3" id="KW-1185">Reference proteome</keyword>
<name>A0ABW4R228_9BACT</name>
<gene>
    <name evidence="2" type="ORF">ACFSDX_24660</name>
</gene>
<proteinExistence type="predicted"/>
<feature type="region of interest" description="Disordered" evidence="1">
    <location>
        <begin position="34"/>
        <end position="58"/>
    </location>
</feature>
<protein>
    <submittedName>
        <fullName evidence="2">Uncharacterized protein</fullName>
    </submittedName>
</protein>
<dbReference type="RefSeq" id="WP_382318557.1">
    <property type="nucleotide sequence ID" value="NZ_JBHUFD010000019.1"/>
</dbReference>
<comment type="caution">
    <text evidence="2">The sequence shown here is derived from an EMBL/GenBank/DDBJ whole genome shotgun (WGS) entry which is preliminary data.</text>
</comment>
<sequence length="58" mass="6566">MPKKLGYEPTGVDFVVDSTPLTPEEKQAFSQLIAEQRQQRPRPVRRATTTPAKQRATL</sequence>
<reference evidence="3" key="1">
    <citation type="journal article" date="2019" name="Int. J. Syst. Evol. Microbiol.">
        <title>The Global Catalogue of Microorganisms (GCM) 10K type strain sequencing project: providing services to taxonomists for standard genome sequencing and annotation.</title>
        <authorList>
            <consortium name="The Broad Institute Genomics Platform"/>
            <consortium name="The Broad Institute Genome Sequencing Center for Infectious Disease"/>
            <person name="Wu L."/>
            <person name="Ma J."/>
        </authorList>
    </citation>
    <scope>NUCLEOTIDE SEQUENCE [LARGE SCALE GENOMIC DNA]</scope>
    <source>
        <strain evidence="3">CGMCC 1.15795</strain>
    </source>
</reference>
<dbReference type="Proteomes" id="UP001597197">
    <property type="component" value="Unassembled WGS sequence"/>
</dbReference>
<dbReference type="EMBL" id="JBHUFD010000019">
    <property type="protein sequence ID" value="MFD1875647.1"/>
    <property type="molecule type" value="Genomic_DNA"/>
</dbReference>
<evidence type="ECO:0000313" key="2">
    <source>
        <dbReference type="EMBL" id="MFD1875647.1"/>
    </source>
</evidence>
<evidence type="ECO:0000256" key="1">
    <source>
        <dbReference type="SAM" id="MobiDB-lite"/>
    </source>
</evidence>
<organism evidence="2 3">
    <name type="scientific">Hymenobacter bucti</name>
    <dbReference type="NCBI Taxonomy" id="1844114"/>
    <lineage>
        <taxon>Bacteria</taxon>
        <taxon>Pseudomonadati</taxon>
        <taxon>Bacteroidota</taxon>
        <taxon>Cytophagia</taxon>
        <taxon>Cytophagales</taxon>
        <taxon>Hymenobacteraceae</taxon>
        <taxon>Hymenobacter</taxon>
    </lineage>
</organism>
<accession>A0ABW4R228</accession>